<dbReference type="EMBL" id="BAAATJ010000015">
    <property type="protein sequence ID" value="GAA2403441.1"/>
    <property type="molecule type" value="Genomic_DNA"/>
</dbReference>
<evidence type="ECO:0000256" key="1">
    <source>
        <dbReference type="SAM" id="MobiDB-lite"/>
    </source>
</evidence>
<dbReference type="InterPro" id="IPR014710">
    <property type="entry name" value="RmlC-like_jellyroll"/>
</dbReference>
<dbReference type="RefSeq" id="WP_344631829.1">
    <property type="nucleotide sequence ID" value="NZ_BAAATJ010000015.1"/>
</dbReference>
<keyword evidence="3" id="KW-1185">Reference proteome</keyword>
<evidence type="ECO:0000313" key="2">
    <source>
        <dbReference type="EMBL" id="GAA2403441.1"/>
    </source>
</evidence>
<organism evidence="2 3">
    <name type="scientific">Streptomyces glaucosporus</name>
    <dbReference type="NCBI Taxonomy" id="284044"/>
    <lineage>
        <taxon>Bacteria</taxon>
        <taxon>Bacillati</taxon>
        <taxon>Actinomycetota</taxon>
        <taxon>Actinomycetes</taxon>
        <taxon>Kitasatosporales</taxon>
        <taxon>Streptomycetaceae</taxon>
        <taxon>Streptomyces</taxon>
    </lineage>
</organism>
<evidence type="ECO:0008006" key="4">
    <source>
        <dbReference type="Google" id="ProtNLM"/>
    </source>
</evidence>
<accession>A0ABP5VMM6</accession>
<name>A0ABP5VMM6_9ACTN</name>
<dbReference type="Proteomes" id="UP001500058">
    <property type="component" value="Unassembled WGS sequence"/>
</dbReference>
<dbReference type="SUPFAM" id="SSF51182">
    <property type="entry name" value="RmlC-like cupins"/>
    <property type="match status" value="1"/>
</dbReference>
<feature type="compositionally biased region" description="Basic and acidic residues" evidence="1">
    <location>
        <begin position="1"/>
        <end position="19"/>
    </location>
</feature>
<proteinExistence type="predicted"/>
<evidence type="ECO:0000313" key="3">
    <source>
        <dbReference type="Proteomes" id="UP001500058"/>
    </source>
</evidence>
<comment type="caution">
    <text evidence="2">The sequence shown here is derived from an EMBL/GenBank/DDBJ whole genome shotgun (WGS) entry which is preliminary data.</text>
</comment>
<dbReference type="Gene3D" id="2.60.120.10">
    <property type="entry name" value="Jelly Rolls"/>
    <property type="match status" value="1"/>
</dbReference>
<sequence>MNAHHDAHGARGARPDARPAGEVTALSETGQRLPAEAVPASSGRAARTVVALPGLRATLLAPAEGRAPAGHRAPGPATLLCLAGRVTLSTAGRAWTLGRNDLVPVPEERHRLDAGTDALVLLTVRPD</sequence>
<reference evidence="3" key="1">
    <citation type="journal article" date="2019" name="Int. J. Syst. Evol. Microbiol.">
        <title>The Global Catalogue of Microorganisms (GCM) 10K type strain sequencing project: providing services to taxonomists for standard genome sequencing and annotation.</title>
        <authorList>
            <consortium name="The Broad Institute Genomics Platform"/>
            <consortium name="The Broad Institute Genome Sequencing Center for Infectious Disease"/>
            <person name="Wu L."/>
            <person name="Ma J."/>
        </authorList>
    </citation>
    <scope>NUCLEOTIDE SEQUENCE [LARGE SCALE GENOMIC DNA]</scope>
    <source>
        <strain evidence="3">JCM 6921</strain>
    </source>
</reference>
<gene>
    <name evidence="2" type="ORF">GCM10010420_33330</name>
</gene>
<dbReference type="InterPro" id="IPR011051">
    <property type="entry name" value="RmlC_Cupin_sf"/>
</dbReference>
<feature type="region of interest" description="Disordered" evidence="1">
    <location>
        <begin position="1"/>
        <end position="44"/>
    </location>
</feature>
<protein>
    <recommendedName>
        <fullName evidence="4">Cupin 2 conserved barrel domain-containing protein</fullName>
    </recommendedName>
</protein>